<dbReference type="InterPro" id="IPR032675">
    <property type="entry name" value="LRR_dom_sf"/>
</dbReference>
<accession>A0A147BLU1</accession>
<protein>
    <submittedName>
        <fullName evidence="1">Uncharacterized protein</fullName>
    </submittedName>
</protein>
<feature type="non-terminal residue" evidence="1">
    <location>
        <position position="1"/>
    </location>
</feature>
<name>A0A147BLU1_IXORI</name>
<evidence type="ECO:0000313" key="1">
    <source>
        <dbReference type="EMBL" id="JAR91748.1"/>
    </source>
</evidence>
<dbReference type="Gene3D" id="3.80.10.10">
    <property type="entry name" value="Ribonuclease Inhibitor"/>
    <property type="match status" value="1"/>
</dbReference>
<dbReference type="SUPFAM" id="SSF52047">
    <property type="entry name" value="RNI-like"/>
    <property type="match status" value="1"/>
</dbReference>
<reference evidence="1" key="1">
    <citation type="journal article" date="2018" name="PLoS Negl. Trop. Dis.">
        <title>Sialome diversity of ticks revealed by RNAseq of single tick salivary glands.</title>
        <authorList>
            <person name="Perner J."/>
            <person name="Kropackova S."/>
            <person name="Kopacek P."/>
            <person name="Ribeiro J.M."/>
        </authorList>
    </citation>
    <scope>NUCLEOTIDE SEQUENCE</scope>
    <source>
        <strain evidence="1">Siblings of single egg batch collected in Ceske Budejovice</strain>
        <tissue evidence="1">Salivary glands</tissue>
    </source>
</reference>
<dbReference type="AlphaFoldDB" id="A0A147BLU1"/>
<dbReference type="EMBL" id="GEGO01003656">
    <property type="protein sequence ID" value="JAR91748.1"/>
    <property type="molecule type" value="Transcribed_RNA"/>
</dbReference>
<organism evidence="1">
    <name type="scientific">Ixodes ricinus</name>
    <name type="common">Common tick</name>
    <name type="synonym">Acarus ricinus</name>
    <dbReference type="NCBI Taxonomy" id="34613"/>
    <lineage>
        <taxon>Eukaryota</taxon>
        <taxon>Metazoa</taxon>
        <taxon>Ecdysozoa</taxon>
        <taxon>Arthropoda</taxon>
        <taxon>Chelicerata</taxon>
        <taxon>Arachnida</taxon>
        <taxon>Acari</taxon>
        <taxon>Parasitiformes</taxon>
        <taxon>Ixodida</taxon>
        <taxon>Ixodoidea</taxon>
        <taxon>Ixodidae</taxon>
        <taxon>Ixodinae</taxon>
        <taxon>Ixodes</taxon>
    </lineage>
</organism>
<sequence>CLALASNSALESLSLWIKDRKDLATLQLICEGLSQNSHVRILRITVSGSDPAALQHMATLLGRNNSITSLDFQVQVEFILDFNLPKSLSKEWRAECRVLAEAISRNDYLLEAHVGVKDYYCSVNYTPDLTLTVLRNLSSVRRAVRFALTPSTDKQAAATFQKYHRSPVLFHKLKEAKAMSDKEAASLVLSAANFIARHFFIVTAVVKRTLQCERAQTAALQLTDLNEACLLKVVSYLRVGDVQS</sequence>
<proteinExistence type="predicted"/>